<organism evidence="1 2">
    <name type="scientific">Candidatus Protofrankia californiensis</name>
    <dbReference type="NCBI Taxonomy" id="1839754"/>
    <lineage>
        <taxon>Bacteria</taxon>
        <taxon>Bacillati</taxon>
        <taxon>Actinomycetota</taxon>
        <taxon>Actinomycetes</taxon>
        <taxon>Frankiales</taxon>
        <taxon>Frankiaceae</taxon>
        <taxon>Protofrankia</taxon>
    </lineage>
</organism>
<name>A0A1C3P8Q9_9ACTN</name>
<dbReference type="AlphaFoldDB" id="A0A1C3P8Q9"/>
<reference evidence="2" key="1">
    <citation type="submission" date="2016-02" db="EMBL/GenBank/DDBJ databases">
        <authorList>
            <person name="Wibberg D."/>
        </authorList>
    </citation>
    <scope>NUCLEOTIDE SEQUENCE [LARGE SCALE GENOMIC DNA]</scope>
</reference>
<evidence type="ECO:0000313" key="1">
    <source>
        <dbReference type="EMBL" id="SBW26225.1"/>
    </source>
</evidence>
<dbReference type="EMBL" id="FLUV01002027">
    <property type="protein sequence ID" value="SBW26225.1"/>
    <property type="molecule type" value="Genomic_DNA"/>
</dbReference>
<keyword evidence="2" id="KW-1185">Reference proteome</keyword>
<dbReference type="Proteomes" id="UP000199013">
    <property type="component" value="Unassembled WGS sequence"/>
</dbReference>
<gene>
    <name evidence="1" type="ORF">FDG2_4824</name>
</gene>
<proteinExistence type="predicted"/>
<accession>A0A1C3P8Q9</accession>
<evidence type="ECO:0000313" key="2">
    <source>
        <dbReference type="Proteomes" id="UP000199013"/>
    </source>
</evidence>
<sequence>MNDLIRPRRRRAISKPAELVNRTYDHYTPQSRSTATFGESNQTIKAPTWAFSIRSTIGSHNSYLFAQVRTLLLIVVDHVYQHPNRLILVAGPEIDVRPVATRGLTRDDDQ</sequence>
<protein>
    <submittedName>
        <fullName evidence="1">Uncharacterized protein</fullName>
    </submittedName>
</protein>